<evidence type="ECO:0000313" key="2">
    <source>
        <dbReference type="Proteomes" id="UP000298111"/>
    </source>
</evidence>
<gene>
    <name evidence="1" type="ORF">D8771_06360</name>
</gene>
<organism evidence="1 2">
    <name type="scientific">Streptomyces albus</name>
    <dbReference type="NCBI Taxonomy" id="1888"/>
    <lineage>
        <taxon>Bacteria</taxon>
        <taxon>Bacillati</taxon>
        <taxon>Actinomycetota</taxon>
        <taxon>Actinomycetes</taxon>
        <taxon>Kitasatosporales</taxon>
        <taxon>Streptomycetaceae</taxon>
        <taxon>Streptomyces</taxon>
    </lineage>
</organism>
<dbReference type="AlphaFoldDB" id="A0A8H1LI48"/>
<dbReference type="EMBL" id="RCIY01000040">
    <property type="protein sequence ID" value="TGG86035.1"/>
    <property type="molecule type" value="Genomic_DNA"/>
</dbReference>
<accession>A0A8H1LI48</accession>
<evidence type="ECO:0000313" key="1">
    <source>
        <dbReference type="EMBL" id="TGG86035.1"/>
    </source>
</evidence>
<reference evidence="1 2" key="1">
    <citation type="submission" date="2018-10" db="EMBL/GenBank/DDBJ databases">
        <title>Isolation of pseudouridimycin from Streptomyces albus DSM 40763.</title>
        <authorList>
            <person name="Rosenqvist P."/>
            <person name="Metsae-Ketelae M."/>
            <person name="Virta P."/>
        </authorList>
    </citation>
    <scope>NUCLEOTIDE SEQUENCE [LARGE SCALE GENOMIC DNA]</scope>
    <source>
        <strain evidence="1 2">DSM 40763</strain>
    </source>
</reference>
<proteinExistence type="predicted"/>
<comment type="caution">
    <text evidence="1">The sequence shown here is derived from an EMBL/GenBank/DDBJ whole genome shotgun (WGS) entry which is preliminary data.</text>
</comment>
<sequence>MLPLGRETRELCLARWNTVEETFADSPRQALDEAADLLTALAAARGYPMTAPLEERVAALSVHHARRVHGYRCVHEAGPAQHGTEAEDMRTALLEARAFFDALLHARPHPCPLPPQRPAGAVRPRVG</sequence>
<protein>
    <submittedName>
        <fullName evidence="1">Uncharacterized protein</fullName>
    </submittedName>
</protein>
<name>A0A8H1LI48_9ACTN</name>
<dbReference type="Proteomes" id="UP000298111">
    <property type="component" value="Unassembled WGS sequence"/>
</dbReference>